<reference evidence="3 4" key="1">
    <citation type="submission" date="2020-05" db="EMBL/GenBank/DDBJ databases">
        <title>Mucilaginibacter mali sp. nov.</title>
        <authorList>
            <person name="Kim H.S."/>
            <person name="Lee K.C."/>
            <person name="Suh M.K."/>
            <person name="Kim J.-S."/>
            <person name="Han K.-I."/>
            <person name="Eom M.K."/>
            <person name="Shin Y.K."/>
            <person name="Lee J.-S."/>
        </authorList>
    </citation>
    <scope>NUCLEOTIDE SEQUENCE [LARGE SCALE GENOMIC DNA]</scope>
    <source>
        <strain evidence="3 4">G2-14</strain>
    </source>
</reference>
<feature type="chain" id="PRO_5029000385" evidence="2">
    <location>
        <begin position="24"/>
        <end position="74"/>
    </location>
</feature>
<feature type="transmembrane region" description="Helical" evidence="1">
    <location>
        <begin position="47"/>
        <end position="64"/>
    </location>
</feature>
<protein>
    <submittedName>
        <fullName evidence="3">Uncharacterized protein</fullName>
    </submittedName>
</protein>
<keyword evidence="4" id="KW-1185">Reference proteome</keyword>
<accession>A0A7D4TPT9</accession>
<organism evidence="3 4">
    <name type="scientific">Mucilaginibacter mali</name>
    <dbReference type="NCBI Taxonomy" id="2740462"/>
    <lineage>
        <taxon>Bacteria</taxon>
        <taxon>Pseudomonadati</taxon>
        <taxon>Bacteroidota</taxon>
        <taxon>Sphingobacteriia</taxon>
        <taxon>Sphingobacteriales</taxon>
        <taxon>Sphingobacteriaceae</taxon>
        <taxon>Mucilaginibacter</taxon>
    </lineage>
</organism>
<keyword evidence="2" id="KW-0732">Signal</keyword>
<dbReference type="EMBL" id="CP054139">
    <property type="protein sequence ID" value="QKJ30954.1"/>
    <property type="molecule type" value="Genomic_DNA"/>
</dbReference>
<evidence type="ECO:0000256" key="2">
    <source>
        <dbReference type="SAM" id="SignalP"/>
    </source>
</evidence>
<evidence type="ECO:0000313" key="4">
    <source>
        <dbReference type="Proteomes" id="UP000505355"/>
    </source>
</evidence>
<evidence type="ECO:0000256" key="1">
    <source>
        <dbReference type="SAM" id="Phobius"/>
    </source>
</evidence>
<feature type="signal peptide" evidence="2">
    <location>
        <begin position="1"/>
        <end position="23"/>
    </location>
</feature>
<dbReference type="Proteomes" id="UP000505355">
    <property type="component" value="Chromosome"/>
</dbReference>
<keyword evidence="1" id="KW-0472">Membrane</keyword>
<keyword evidence="1" id="KW-1133">Transmembrane helix</keyword>
<dbReference type="KEGG" id="mmab:HQ865_14745"/>
<dbReference type="RefSeq" id="WP_173415623.1">
    <property type="nucleotide sequence ID" value="NZ_CP054139.1"/>
</dbReference>
<dbReference type="AlphaFoldDB" id="A0A7D4TPT9"/>
<keyword evidence="1" id="KW-0812">Transmembrane</keyword>
<gene>
    <name evidence="3" type="ORF">HQ865_14745</name>
</gene>
<name>A0A7D4TPT9_9SPHI</name>
<proteinExistence type="predicted"/>
<sequence>MRKGYKVLLALTVLLLGFISTYAQVPCSGDPDDPGYDPNGCPAPLDTWVMLLAAIAIYFGYRHLGKTKRSLSAL</sequence>
<evidence type="ECO:0000313" key="3">
    <source>
        <dbReference type="EMBL" id="QKJ30954.1"/>
    </source>
</evidence>